<dbReference type="InterPro" id="IPR014716">
    <property type="entry name" value="Fibrinogen_a/b/g_C_1"/>
</dbReference>
<keyword evidence="4 5" id="KW-1015">Disulfide bond</keyword>
<dbReference type="OrthoDB" id="5945554at2759"/>
<dbReference type="PROSITE" id="PS50948">
    <property type="entry name" value="PAN"/>
    <property type="match status" value="1"/>
</dbReference>
<dbReference type="PANTHER" id="PTHR16146:SF42">
    <property type="entry name" value="APPLE DOMAIN-CONTAINING PROTEIN"/>
    <property type="match status" value="1"/>
</dbReference>
<evidence type="ECO:0000259" key="8">
    <source>
        <dbReference type="PROSITE" id="PS50948"/>
    </source>
</evidence>
<dbReference type="InterPro" id="IPR000742">
    <property type="entry name" value="EGF"/>
</dbReference>
<keyword evidence="5" id="KW-0245">EGF-like domain</keyword>
<name>A0A2B4T229_STYPI</name>
<dbReference type="CDD" id="cd00054">
    <property type="entry name" value="EGF_CA"/>
    <property type="match status" value="1"/>
</dbReference>
<dbReference type="Proteomes" id="UP000225706">
    <property type="component" value="Unassembled WGS sequence"/>
</dbReference>
<feature type="disulfide bond" evidence="5">
    <location>
        <begin position="160"/>
        <end position="169"/>
    </location>
</feature>
<dbReference type="InterPro" id="IPR036056">
    <property type="entry name" value="Fibrinogen-like_C"/>
</dbReference>
<dbReference type="GO" id="GO:0046872">
    <property type="term" value="F:metal ion binding"/>
    <property type="evidence" value="ECO:0007669"/>
    <property type="project" value="UniProtKB-KW"/>
</dbReference>
<keyword evidence="6" id="KW-0732">Signal</keyword>
<sequence length="396" mass="45184">MLGAKFFSILITALQVRGDCATGKCERIPLNVYEDGDQDKELVGHVFHTSVTSSLVRCYSQCTNNCRCLSINYKVKDDIKYCELNEGSHLIHNNSQIRTSGSIYYILRREYFFKKTPNHIVPCGDDVTCTNRCCKNNPCLNGGTCTEICEPTSVRFNCSCPVPFVGKRCETQLRRSCQDYKAAGSTASGLYTLNDDKSQIFQVFCDFDSEPGFAWNLIESFSLSNVNNSDLFESAVYNLQKTVFYDDYQAINGDKPNNWLAYLIKRPYLLWLRNQSTHWRATCRYNTDGTVYTDYLRASLEDFDIIRDVPTNKSACRPYEYVNIRGNECVNCTADTWYEKGNFHLHIDSSLQRGCEFNGNGAKSDEDNFGFYYVVNNKFRCTSSSNATTQFWIGGN</sequence>
<proteinExistence type="predicted"/>
<comment type="caution">
    <text evidence="9">The sequence shown here is derived from an EMBL/GenBank/DDBJ whole genome shotgun (WGS) entry which is preliminary data.</text>
</comment>
<dbReference type="Gene3D" id="3.90.215.10">
    <property type="entry name" value="Gamma Fibrinogen, chain A, domain 1"/>
    <property type="match status" value="1"/>
</dbReference>
<evidence type="ECO:0000256" key="4">
    <source>
        <dbReference type="ARBA" id="ARBA00023157"/>
    </source>
</evidence>
<dbReference type="Pfam" id="PF00024">
    <property type="entry name" value="PAN_1"/>
    <property type="match status" value="1"/>
</dbReference>
<evidence type="ECO:0000256" key="5">
    <source>
        <dbReference type="PROSITE-ProRule" id="PRU00076"/>
    </source>
</evidence>
<comment type="caution">
    <text evidence="5">Lacks conserved residue(s) required for the propagation of feature annotation.</text>
</comment>
<keyword evidence="1" id="KW-0479">Metal-binding</keyword>
<dbReference type="InterPro" id="IPR003609">
    <property type="entry name" value="Pan_app"/>
</dbReference>
<accession>A0A2B4T229</accession>
<evidence type="ECO:0008006" key="11">
    <source>
        <dbReference type="Google" id="ProtNLM"/>
    </source>
</evidence>
<dbReference type="PROSITE" id="PS50026">
    <property type="entry name" value="EGF_3"/>
    <property type="match status" value="1"/>
</dbReference>
<dbReference type="Gene3D" id="2.10.25.10">
    <property type="entry name" value="Laminin"/>
    <property type="match status" value="1"/>
</dbReference>
<evidence type="ECO:0000313" key="10">
    <source>
        <dbReference type="Proteomes" id="UP000225706"/>
    </source>
</evidence>
<dbReference type="GO" id="GO:0005615">
    <property type="term" value="C:extracellular space"/>
    <property type="evidence" value="ECO:0007669"/>
    <property type="project" value="TreeGrafter"/>
</dbReference>
<evidence type="ECO:0000256" key="3">
    <source>
        <dbReference type="ARBA" id="ARBA00022837"/>
    </source>
</evidence>
<evidence type="ECO:0000259" key="7">
    <source>
        <dbReference type="PROSITE" id="PS50026"/>
    </source>
</evidence>
<dbReference type="EMBL" id="LSMT01000003">
    <property type="protein sequence ID" value="PFX34675.1"/>
    <property type="molecule type" value="Genomic_DNA"/>
</dbReference>
<feature type="domain" description="EGF-like" evidence="7">
    <location>
        <begin position="134"/>
        <end position="170"/>
    </location>
</feature>
<organism evidence="9 10">
    <name type="scientific">Stylophora pistillata</name>
    <name type="common">Smooth cauliflower coral</name>
    <dbReference type="NCBI Taxonomy" id="50429"/>
    <lineage>
        <taxon>Eukaryota</taxon>
        <taxon>Metazoa</taxon>
        <taxon>Cnidaria</taxon>
        <taxon>Anthozoa</taxon>
        <taxon>Hexacorallia</taxon>
        <taxon>Scleractinia</taxon>
        <taxon>Astrocoeniina</taxon>
        <taxon>Pocilloporidae</taxon>
        <taxon>Stylophora</taxon>
    </lineage>
</organism>
<evidence type="ECO:0000256" key="1">
    <source>
        <dbReference type="ARBA" id="ARBA00022723"/>
    </source>
</evidence>
<dbReference type="PROSITE" id="PS01186">
    <property type="entry name" value="EGF_2"/>
    <property type="match status" value="1"/>
</dbReference>
<evidence type="ECO:0000256" key="6">
    <source>
        <dbReference type="SAM" id="SignalP"/>
    </source>
</evidence>
<evidence type="ECO:0000313" key="9">
    <source>
        <dbReference type="EMBL" id="PFX34675.1"/>
    </source>
</evidence>
<dbReference type="PANTHER" id="PTHR16146">
    <property type="entry name" value="INTELECTIN"/>
    <property type="match status" value="1"/>
</dbReference>
<keyword evidence="2" id="KW-0430">Lectin</keyword>
<dbReference type="AlphaFoldDB" id="A0A2B4T229"/>
<gene>
    <name evidence="9" type="ORF">AWC38_SpisGene503</name>
</gene>
<dbReference type="SUPFAM" id="SSF57196">
    <property type="entry name" value="EGF/Laminin"/>
    <property type="match status" value="1"/>
</dbReference>
<dbReference type="Pfam" id="PF00008">
    <property type="entry name" value="EGF"/>
    <property type="match status" value="1"/>
</dbReference>
<keyword evidence="10" id="KW-1185">Reference proteome</keyword>
<dbReference type="SUPFAM" id="SSF56496">
    <property type="entry name" value="Fibrinogen C-terminal domain-like"/>
    <property type="match status" value="1"/>
</dbReference>
<dbReference type="PROSITE" id="PS00022">
    <property type="entry name" value="EGF_1"/>
    <property type="match status" value="1"/>
</dbReference>
<feature type="domain" description="Apple" evidence="8">
    <location>
        <begin position="25"/>
        <end position="110"/>
    </location>
</feature>
<reference evidence="10" key="1">
    <citation type="journal article" date="2017" name="bioRxiv">
        <title>Comparative analysis of the genomes of Stylophora pistillata and Acropora digitifera provides evidence for extensive differences between species of corals.</title>
        <authorList>
            <person name="Voolstra C.R."/>
            <person name="Li Y."/>
            <person name="Liew Y.J."/>
            <person name="Baumgarten S."/>
            <person name="Zoccola D."/>
            <person name="Flot J.-F."/>
            <person name="Tambutte S."/>
            <person name="Allemand D."/>
            <person name="Aranda M."/>
        </authorList>
    </citation>
    <scope>NUCLEOTIDE SEQUENCE [LARGE SCALE GENOMIC DNA]</scope>
</reference>
<feature type="chain" id="PRO_5012812367" description="EGF-like domain-containing protein" evidence="6">
    <location>
        <begin position="19"/>
        <end position="396"/>
    </location>
</feature>
<dbReference type="GO" id="GO:0070492">
    <property type="term" value="F:oligosaccharide binding"/>
    <property type="evidence" value="ECO:0007669"/>
    <property type="project" value="TreeGrafter"/>
</dbReference>
<feature type="signal peptide" evidence="6">
    <location>
        <begin position="1"/>
        <end position="18"/>
    </location>
</feature>
<keyword evidence="3" id="KW-0106">Calcium</keyword>
<protein>
    <recommendedName>
        <fullName evidence="11">EGF-like domain-containing protein</fullName>
    </recommendedName>
</protein>
<evidence type="ECO:0000256" key="2">
    <source>
        <dbReference type="ARBA" id="ARBA00022734"/>
    </source>
</evidence>